<dbReference type="InterPro" id="IPR043128">
    <property type="entry name" value="Rev_trsase/Diguanyl_cyclase"/>
</dbReference>
<organism evidence="3 4">
    <name type="scientific">Limnospira platensis NIES-46</name>
    <dbReference type="NCBI Taxonomy" id="1236695"/>
    <lineage>
        <taxon>Bacteria</taxon>
        <taxon>Bacillati</taxon>
        <taxon>Cyanobacteriota</taxon>
        <taxon>Cyanophyceae</taxon>
        <taxon>Oscillatoriophycideae</taxon>
        <taxon>Oscillatoriales</taxon>
        <taxon>Sirenicapillariaceae</taxon>
        <taxon>Limnospira</taxon>
    </lineage>
</organism>
<dbReference type="Gene3D" id="3.30.70.270">
    <property type="match status" value="1"/>
</dbReference>
<dbReference type="InterPro" id="IPR050469">
    <property type="entry name" value="Diguanylate_Cyclase"/>
</dbReference>
<evidence type="ECO:0000259" key="2">
    <source>
        <dbReference type="PROSITE" id="PS50887"/>
    </source>
</evidence>
<evidence type="ECO:0000313" key="3">
    <source>
        <dbReference type="EMBL" id="GCE94676.1"/>
    </source>
</evidence>
<dbReference type="PANTHER" id="PTHR45138:SF9">
    <property type="entry name" value="DIGUANYLATE CYCLASE DGCM-RELATED"/>
    <property type="match status" value="1"/>
</dbReference>
<keyword evidence="4" id="KW-1185">Reference proteome</keyword>
<dbReference type="EMBL" id="BIMW01000103">
    <property type="protein sequence ID" value="GCE94676.1"/>
    <property type="molecule type" value="Genomic_DNA"/>
</dbReference>
<name>A0A5M3TA34_LIMPL</name>
<dbReference type="InterPro" id="IPR029787">
    <property type="entry name" value="Nucleotide_cyclase"/>
</dbReference>
<dbReference type="Proteomes" id="UP000326169">
    <property type="component" value="Unassembled WGS sequence"/>
</dbReference>
<dbReference type="PANTHER" id="PTHR45138">
    <property type="entry name" value="REGULATORY COMPONENTS OF SENSORY TRANSDUCTION SYSTEM"/>
    <property type="match status" value="1"/>
</dbReference>
<feature type="domain" description="GGDEF" evidence="2">
    <location>
        <begin position="146"/>
        <end position="280"/>
    </location>
</feature>
<dbReference type="CDD" id="cd01949">
    <property type="entry name" value="GGDEF"/>
    <property type="match status" value="1"/>
</dbReference>
<comment type="caution">
    <text evidence="3">The sequence shown here is derived from an EMBL/GenBank/DDBJ whole genome shotgun (WGS) entry which is preliminary data.</text>
</comment>
<dbReference type="PROSITE" id="PS50887">
    <property type="entry name" value="GGDEF"/>
    <property type="match status" value="1"/>
</dbReference>
<protein>
    <submittedName>
        <fullName evidence="3">Diguanylate cyclase</fullName>
    </submittedName>
</protein>
<evidence type="ECO:0000313" key="4">
    <source>
        <dbReference type="Proteomes" id="UP000326169"/>
    </source>
</evidence>
<dbReference type="Pfam" id="PF00990">
    <property type="entry name" value="GGDEF"/>
    <property type="match status" value="1"/>
</dbReference>
<dbReference type="SMART" id="SM00267">
    <property type="entry name" value="GGDEF"/>
    <property type="match status" value="1"/>
</dbReference>
<dbReference type="NCBIfam" id="TIGR00254">
    <property type="entry name" value="GGDEF"/>
    <property type="match status" value="1"/>
</dbReference>
<sequence length="291" mass="33589">MGMTSESNSDRDLVLENQKLQEEVEILKQEKIYLEILLETTMLHADLVEQELYRSHQKLQEEITQHKITEQQLRASEKKLQSLLERLSQTNTDLEIMLETTTAHGDLIEKFSHDLSLRDSLTGLFNRRYMEESLVRHLGRAKEQEEPLSIIIGDIDHFKGFNDRWGHQAGDVVLKAVSRFLENHTRLSDTTCRYGGEEFVLLLPSTTIEDAHQIAEFLREGIKNLHHQYSYTFMQGLTMSMGIAGFPIHADCQYSLIRSADTALYYSKTHGRDRVTIASLNLCPCLKNDDY</sequence>
<evidence type="ECO:0000256" key="1">
    <source>
        <dbReference type="SAM" id="Coils"/>
    </source>
</evidence>
<dbReference type="InterPro" id="IPR000160">
    <property type="entry name" value="GGDEF_dom"/>
</dbReference>
<dbReference type="SUPFAM" id="SSF55073">
    <property type="entry name" value="Nucleotide cyclase"/>
    <property type="match status" value="1"/>
</dbReference>
<accession>A0A5M3TA34</accession>
<keyword evidence="1" id="KW-0175">Coiled coil</keyword>
<proteinExistence type="predicted"/>
<feature type="coiled-coil region" evidence="1">
    <location>
        <begin position="10"/>
        <end position="93"/>
    </location>
</feature>
<reference evidence="3 4" key="1">
    <citation type="journal article" date="2019" name="J Genomics">
        <title>The Draft Genome of a Hydrogen-producing Cyanobacterium, Arthrospira platensis NIES-46.</title>
        <authorList>
            <person name="Suzuki S."/>
            <person name="Yamaguchi H."/>
            <person name="Kawachi M."/>
        </authorList>
    </citation>
    <scope>NUCLEOTIDE SEQUENCE [LARGE SCALE GENOMIC DNA]</scope>
    <source>
        <strain evidence="3 4">NIES-46</strain>
    </source>
</reference>
<gene>
    <name evidence="3" type="ORF">NIES46_27350</name>
</gene>